<evidence type="ECO:0000256" key="1">
    <source>
        <dbReference type="SAM" id="SignalP"/>
    </source>
</evidence>
<dbReference type="HOGENOM" id="CLU_097504_0_0_3"/>
<dbReference type="Proteomes" id="UP000004047">
    <property type="component" value="Unassembled WGS sequence"/>
</dbReference>
<proteinExistence type="predicted"/>
<dbReference type="Gene3D" id="3.10.100.10">
    <property type="entry name" value="Mannose-Binding Protein A, subunit A"/>
    <property type="match status" value="1"/>
</dbReference>
<keyword evidence="1" id="KW-0732">Signal</keyword>
<protein>
    <recommendedName>
        <fullName evidence="4">PEP-CTERM protein-sorting domain-containing protein</fullName>
    </recommendedName>
</protein>
<gene>
    <name evidence="2" type="ORF">MICAK_2190002</name>
</gene>
<reference evidence="2 3" key="1">
    <citation type="submission" date="2012-04" db="EMBL/GenBank/DDBJ databases">
        <authorList>
            <person name="Genoscope - CEA"/>
        </authorList>
    </citation>
    <scope>NUCLEOTIDE SEQUENCE [LARGE SCALE GENOMIC DNA]</scope>
    <source>
        <strain evidence="2 3">9701</strain>
    </source>
</reference>
<dbReference type="RefSeq" id="WP_004163838.1">
    <property type="nucleotide sequence ID" value="NZ_HE974183.1"/>
</dbReference>
<sequence>MKIKQLGIVSAGVALATLGTSAAQAALVVVPTGLNPGDQYRLVFVTSGTRNATSSNINDYNNFVTSQVTGSALATQLTTAGFNLGTITWKAIASTRASGSIVAVNARDNTGTNPSSLGVPIYLIDGNRVANNNTDLWDGSIQNFINRTQSDTVLNGRVWTGTTGSGIAVFNPTFTPGQFSLGGANPFGAIVNGQSNSTSLWVNDNITAGINESLPLYGISSVLTVPTPAVSVPEPSSLLGFITLGGLMLGSAVRKARK</sequence>
<dbReference type="AlphaFoldDB" id="I4INZ3"/>
<dbReference type="InterPro" id="IPR016186">
    <property type="entry name" value="C-type_lectin-like/link_sf"/>
</dbReference>
<dbReference type="NCBIfam" id="TIGR02595">
    <property type="entry name" value="PEP_CTERM"/>
    <property type="match status" value="1"/>
</dbReference>
<name>I4INZ3_MICAE</name>
<organism evidence="2 3">
    <name type="scientific">Microcystis aeruginosa PCC 9701</name>
    <dbReference type="NCBI Taxonomy" id="721123"/>
    <lineage>
        <taxon>Bacteria</taxon>
        <taxon>Bacillati</taxon>
        <taxon>Cyanobacteriota</taxon>
        <taxon>Cyanophyceae</taxon>
        <taxon>Oscillatoriophycideae</taxon>
        <taxon>Chroococcales</taxon>
        <taxon>Microcystaceae</taxon>
        <taxon>Microcystis</taxon>
    </lineage>
</organism>
<accession>I4INZ3</accession>
<feature type="signal peptide" evidence="1">
    <location>
        <begin position="1"/>
        <end position="25"/>
    </location>
</feature>
<evidence type="ECO:0000313" key="2">
    <source>
        <dbReference type="EMBL" id="CCI36017.1"/>
    </source>
</evidence>
<evidence type="ECO:0008006" key="4">
    <source>
        <dbReference type="Google" id="ProtNLM"/>
    </source>
</evidence>
<feature type="chain" id="PRO_5003690551" description="PEP-CTERM protein-sorting domain-containing protein" evidence="1">
    <location>
        <begin position="26"/>
        <end position="258"/>
    </location>
</feature>
<dbReference type="EMBL" id="CAIQ01000134">
    <property type="protein sequence ID" value="CCI36017.1"/>
    <property type="molecule type" value="Genomic_DNA"/>
</dbReference>
<comment type="caution">
    <text evidence="2">The sequence shown here is derived from an EMBL/GenBank/DDBJ whole genome shotgun (WGS) entry which is preliminary data.</text>
</comment>
<dbReference type="InterPro" id="IPR013424">
    <property type="entry name" value="Ice-binding_C"/>
</dbReference>
<evidence type="ECO:0000313" key="3">
    <source>
        <dbReference type="Proteomes" id="UP000004047"/>
    </source>
</evidence>